<feature type="modified residue" description="4-aspartylphosphate" evidence="3">
    <location>
        <position position="67"/>
    </location>
</feature>
<protein>
    <submittedName>
        <fullName evidence="6">DNA-binding response regulator, NarL/FixJ family, contains REC and HTH domains</fullName>
    </submittedName>
</protein>
<keyword evidence="7" id="KW-1185">Reference proteome</keyword>
<dbReference type="PROSITE" id="PS50043">
    <property type="entry name" value="HTH_LUXR_2"/>
    <property type="match status" value="1"/>
</dbReference>
<dbReference type="GO" id="GO:0000160">
    <property type="term" value="P:phosphorelay signal transduction system"/>
    <property type="evidence" value="ECO:0007669"/>
    <property type="project" value="InterPro"/>
</dbReference>
<dbReference type="SMART" id="SM00421">
    <property type="entry name" value="HTH_LUXR"/>
    <property type="match status" value="1"/>
</dbReference>
<dbReference type="Proteomes" id="UP000185003">
    <property type="component" value="Unassembled WGS sequence"/>
</dbReference>
<dbReference type="AlphaFoldDB" id="A0A1N6EID5"/>
<dbReference type="Pfam" id="PF00196">
    <property type="entry name" value="GerE"/>
    <property type="match status" value="1"/>
</dbReference>
<reference evidence="6 7" key="1">
    <citation type="submission" date="2016-11" db="EMBL/GenBank/DDBJ databases">
        <authorList>
            <person name="Jaros S."/>
            <person name="Januszkiewicz K."/>
            <person name="Wedrychowicz H."/>
        </authorList>
    </citation>
    <scope>NUCLEOTIDE SEQUENCE [LARGE SCALE GENOMIC DNA]</scope>
    <source>
        <strain evidence="6 7">DSM 24787</strain>
    </source>
</reference>
<dbReference type="Gene3D" id="3.40.50.2300">
    <property type="match status" value="1"/>
</dbReference>
<dbReference type="PROSITE" id="PS50110">
    <property type="entry name" value="RESPONSE_REGULATORY"/>
    <property type="match status" value="1"/>
</dbReference>
<dbReference type="InterPro" id="IPR000792">
    <property type="entry name" value="Tscrpt_reg_LuxR_C"/>
</dbReference>
<dbReference type="SUPFAM" id="SSF46894">
    <property type="entry name" value="C-terminal effector domain of the bipartite response regulators"/>
    <property type="match status" value="1"/>
</dbReference>
<evidence type="ECO:0000259" key="5">
    <source>
        <dbReference type="PROSITE" id="PS50110"/>
    </source>
</evidence>
<feature type="domain" description="Response regulatory" evidence="5">
    <location>
        <begin position="15"/>
        <end position="132"/>
    </location>
</feature>
<gene>
    <name evidence="6" type="ORF">SAMN04488055_1635</name>
</gene>
<dbReference type="InterPro" id="IPR058245">
    <property type="entry name" value="NreC/VraR/RcsB-like_REC"/>
</dbReference>
<sequence>MALFHLYYHLCFMVHLGIIEDDAEIRNTLVEFFNDQPGFTCIVTAGTVEAFMDAWENDVRLDIVLSDIGLPGESGIAGISQIKKRSPQCQVVMLTVYDDPDRIFQALCAGATGYLLKQTPLLKIKEGLLSLNEGGAPMSPGIARKVVAYFNPKTPDTIPLKITPREAQVVQAIEEGLTNKEVAIRLGISLETVKSHIKSIYQKLEVNSRHAIIRGKY</sequence>
<dbReference type="CDD" id="cd17535">
    <property type="entry name" value="REC_NarL-like"/>
    <property type="match status" value="1"/>
</dbReference>
<dbReference type="SMART" id="SM00448">
    <property type="entry name" value="REC"/>
    <property type="match status" value="1"/>
</dbReference>
<organism evidence="6 7">
    <name type="scientific">Chitinophaga niabensis</name>
    <dbReference type="NCBI Taxonomy" id="536979"/>
    <lineage>
        <taxon>Bacteria</taxon>
        <taxon>Pseudomonadati</taxon>
        <taxon>Bacteroidota</taxon>
        <taxon>Chitinophagia</taxon>
        <taxon>Chitinophagales</taxon>
        <taxon>Chitinophagaceae</taxon>
        <taxon>Chitinophaga</taxon>
    </lineage>
</organism>
<evidence type="ECO:0000313" key="7">
    <source>
        <dbReference type="Proteomes" id="UP000185003"/>
    </source>
</evidence>
<dbReference type="CDD" id="cd06170">
    <property type="entry name" value="LuxR_C_like"/>
    <property type="match status" value="1"/>
</dbReference>
<dbReference type="SUPFAM" id="SSF52172">
    <property type="entry name" value="CheY-like"/>
    <property type="match status" value="1"/>
</dbReference>
<accession>A0A1N6EID5</accession>
<evidence type="ECO:0000256" key="1">
    <source>
        <dbReference type="ARBA" id="ARBA00022553"/>
    </source>
</evidence>
<feature type="domain" description="HTH luxR-type" evidence="4">
    <location>
        <begin position="155"/>
        <end position="217"/>
    </location>
</feature>
<dbReference type="STRING" id="536979.SAMN04488055_1635"/>
<dbReference type="EMBL" id="FSRA01000001">
    <property type="protein sequence ID" value="SIN82782.1"/>
    <property type="molecule type" value="Genomic_DNA"/>
</dbReference>
<dbReference type="PROSITE" id="PS00622">
    <property type="entry name" value="HTH_LUXR_1"/>
    <property type="match status" value="1"/>
</dbReference>
<dbReference type="Pfam" id="PF00072">
    <property type="entry name" value="Response_reg"/>
    <property type="match status" value="1"/>
</dbReference>
<keyword evidence="2 6" id="KW-0238">DNA-binding</keyword>
<dbReference type="GO" id="GO:0003677">
    <property type="term" value="F:DNA binding"/>
    <property type="evidence" value="ECO:0007669"/>
    <property type="project" value="UniProtKB-KW"/>
</dbReference>
<dbReference type="PANTHER" id="PTHR43214:SF43">
    <property type="entry name" value="TWO-COMPONENT RESPONSE REGULATOR"/>
    <property type="match status" value="1"/>
</dbReference>
<evidence type="ECO:0000259" key="4">
    <source>
        <dbReference type="PROSITE" id="PS50043"/>
    </source>
</evidence>
<name>A0A1N6EID5_9BACT</name>
<evidence type="ECO:0000256" key="3">
    <source>
        <dbReference type="PROSITE-ProRule" id="PRU00169"/>
    </source>
</evidence>
<evidence type="ECO:0000256" key="2">
    <source>
        <dbReference type="ARBA" id="ARBA00023125"/>
    </source>
</evidence>
<keyword evidence="1 3" id="KW-0597">Phosphoprotein</keyword>
<proteinExistence type="predicted"/>
<dbReference type="PANTHER" id="PTHR43214">
    <property type="entry name" value="TWO-COMPONENT RESPONSE REGULATOR"/>
    <property type="match status" value="1"/>
</dbReference>
<dbReference type="InterPro" id="IPR011006">
    <property type="entry name" value="CheY-like_superfamily"/>
</dbReference>
<dbReference type="InterPro" id="IPR001789">
    <property type="entry name" value="Sig_transdc_resp-reg_receiver"/>
</dbReference>
<dbReference type="GO" id="GO:0006355">
    <property type="term" value="P:regulation of DNA-templated transcription"/>
    <property type="evidence" value="ECO:0007669"/>
    <property type="project" value="InterPro"/>
</dbReference>
<dbReference type="PRINTS" id="PR00038">
    <property type="entry name" value="HTHLUXR"/>
</dbReference>
<dbReference type="InterPro" id="IPR039420">
    <property type="entry name" value="WalR-like"/>
</dbReference>
<dbReference type="InterPro" id="IPR016032">
    <property type="entry name" value="Sig_transdc_resp-reg_C-effctor"/>
</dbReference>
<evidence type="ECO:0000313" key="6">
    <source>
        <dbReference type="EMBL" id="SIN82782.1"/>
    </source>
</evidence>